<feature type="domain" description="N-acetyltransferase" evidence="1">
    <location>
        <begin position="37"/>
        <end position="169"/>
    </location>
</feature>
<protein>
    <submittedName>
        <fullName evidence="2">RimJ/RimL family protein N-acetyltransferase</fullName>
    </submittedName>
</protein>
<dbReference type="EMBL" id="QAXS01000004">
    <property type="protein sequence ID" value="PTW01768.1"/>
    <property type="molecule type" value="Genomic_DNA"/>
</dbReference>
<keyword evidence="2" id="KW-0808">Transferase</keyword>
<comment type="caution">
    <text evidence="2">The sequence shown here is derived from an EMBL/GenBank/DDBJ whole genome shotgun (WGS) entry which is preliminary data.</text>
</comment>
<accession>A0A2T5RPL9</accession>
<evidence type="ECO:0000313" key="2">
    <source>
        <dbReference type="EMBL" id="PTW01768.1"/>
    </source>
</evidence>
<evidence type="ECO:0000313" key="3">
    <source>
        <dbReference type="Proteomes" id="UP000244089"/>
    </source>
</evidence>
<proteinExistence type="predicted"/>
<dbReference type="Proteomes" id="UP000244089">
    <property type="component" value="Unassembled WGS sequence"/>
</dbReference>
<gene>
    <name evidence="2" type="ORF">C8C76_104122</name>
</gene>
<sequence length="176" mass="20579">MLKLVTDRLLIAALDLENFKLYIEDTAKLEKNLGVKVTGRELSSEIKEIFTKPYHKALNDKENYLWYTNWQIILKDENKIIGGITFKGPVNRKGEVEVGYGIDQDYQNKGYMTETLSTIIKWSFSQNKVKIVTAETNKDNKASQRVLEKVGMKKYKEEEKTFWYKIEKTTKRGVRL</sequence>
<dbReference type="AlphaFoldDB" id="A0A2T5RPL9"/>
<dbReference type="InterPro" id="IPR016181">
    <property type="entry name" value="Acyl_CoA_acyltransferase"/>
</dbReference>
<dbReference type="PROSITE" id="PS51186">
    <property type="entry name" value="GNAT"/>
    <property type="match status" value="1"/>
</dbReference>
<dbReference type="InterPro" id="IPR051531">
    <property type="entry name" value="N-acetyltransferase"/>
</dbReference>
<organism evidence="2 3">
    <name type="scientific">Halanaerobium saccharolyticum</name>
    <dbReference type="NCBI Taxonomy" id="43595"/>
    <lineage>
        <taxon>Bacteria</taxon>
        <taxon>Bacillati</taxon>
        <taxon>Bacillota</taxon>
        <taxon>Clostridia</taxon>
        <taxon>Halanaerobiales</taxon>
        <taxon>Halanaerobiaceae</taxon>
        <taxon>Halanaerobium</taxon>
    </lineage>
</organism>
<dbReference type="CDD" id="cd04301">
    <property type="entry name" value="NAT_SF"/>
    <property type="match status" value="1"/>
</dbReference>
<dbReference type="PANTHER" id="PTHR43792">
    <property type="entry name" value="GNAT FAMILY, PUTATIVE (AFU_ORTHOLOGUE AFUA_3G00765)-RELATED-RELATED"/>
    <property type="match status" value="1"/>
</dbReference>
<dbReference type="PANTHER" id="PTHR43792:SF13">
    <property type="entry name" value="ACETYLTRANSFERASE"/>
    <property type="match status" value="1"/>
</dbReference>
<dbReference type="SUPFAM" id="SSF55729">
    <property type="entry name" value="Acyl-CoA N-acyltransferases (Nat)"/>
    <property type="match status" value="1"/>
</dbReference>
<dbReference type="GO" id="GO:0016747">
    <property type="term" value="F:acyltransferase activity, transferring groups other than amino-acyl groups"/>
    <property type="evidence" value="ECO:0007669"/>
    <property type="project" value="InterPro"/>
</dbReference>
<dbReference type="RefSeq" id="WP_181248135.1">
    <property type="nucleotide sequence ID" value="NZ_QAXS01000004.1"/>
</dbReference>
<reference evidence="2 3" key="1">
    <citation type="submission" date="2018-04" db="EMBL/GenBank/DDBJ databases">
        <title>Subsurface microbial communities from deep shales in Ohio and West Virginia, USA.</title>
        <authorList>
            <person name="Wrighton K."/>
        </authorList>
    </citation>
    <scope>NUCLEOTIDE SEQUENCE [LARGE SCALE GENOMIC DNA]</scope>
    <source>
        <strain evidence="2 3">WC1</strain>
    </source>
</reference>
<name>A0A2T5RPL9_9FIRM</name>
<dbReference type="Gene3D" id="3.40.630.30">
    <property type="match status" value="1"/>
</dbReference>
<dbReference type="InterPro" id="IPR000182">
    <property type="entry name" value="GNAT_dom"/>
</dbReference>
<dbReference type="Pfam" id="PF13302">
    <property type="entry name" value="Acetyltransf_3"/>
    <property type="match status" value="1"/>
</dbReference>
<evidence type="ECO:0000259" key="1">
    <source>
        <dbReference type="PROSITE" id="PS51186"/>
    </source>
</evidence>